<dbReference type="Gene3D" id="3.30.230.10">
    <property type="match status" value="1"/>
</dbReference>
<dbReference type="GO" id="GO:0003723">
    <property type="term" value="F:RNA binding"/>
    <property type="evidence" value="ECO:0007669"/>
    <property type="project" value="TreeGrafter"/>
</dbReference>
<dbReference type="GO" id="GO:0000462">
    <property type="term" value="P:maturation of SSU-rRNA from tricistronic rRNA transcript (SSU-rRNA, 5.8S rRNA, LSU-rRNA)"/>
    <property type="evidence" value="ECO:0007669"/>
    <property type="project" value="TreeGrafter"/>
</dbReference>
<organism evidence="4">
    <name type="scientific">uncultured organism</name>
    <dbReference type="NCBI Taxonomy" id="155900"/>
    <lineage>
        <taxon>unclassified sequences</taxon>
        <taxon>environmental samples</taxon>
    </lineage>
</organism>
<keyword evidence="2 4" id="KW-0689">Ribosomal protein</keyword>
<dbReference type="NCBIfam" id="NF001749">
    <property type="entry name" value="PRK00474.1"/>
    <property type="match status" value="1"/>
</dbReference>
<comment type="similarity">
    <text evidence="1">Belongs to the universal ribosomal protein uS9 family.</text>
</comment>
<dbReference type="GO" id="GO:1990904">
    <property type="term" value="C:ribonucleoprotein complex"/>
    <property type="evidence" value="ECO:0007669"/>
    <property type="project" value="UniProtKB-KW"/>
</dbReference>
<evidence type="ECO:0000313" key="4">
    <source>
        <dbReference type="EMBL" id="AKC94964.1"/>
    </source>
</evidence>
<dbReference type="EMBL" id="KP869693">
    <property type="protein sequence ID" value="AKC94964.1"/>
    <property type="molecule type" value="Genomic_DNA"/>
</dbReference>
<name>A0A0F6PYN7_9ZZZZ</name>
<reference evidence="4" key="1">
    <citation type="journal article" date="2015" name="Nature">
        <title>Complex archaea that bridge the gap between prokaryotes and eukaryotes.</title>
        <authorList>
            <person name="Spang A."/>
            <person name="Saw J.H."/>
            <person name="Jorgensen S.L."/>
            <person name="Zaremba-Niedzwiedzka K."/>
            <person name="Martijn J."/>
            <person name="Lind A.E."/>
            <person name="van Eijk R."/>
            <person name="Schleper C."/>
            <person name="Guy L."/>
            <person name="Ettema T.J."/>
        </authorList>
    </citation>
    <scope>NUCLEOTIDE SEQUENCE</scope>
</reference>
<dbReference type="InterPro" id="IPR020574">
    <property type="entry name" value="Ribosomal_uS9_CS"/>
</dbReference>
<dbReference type="AlphaFoldDB" id="A0A0F6PYN7"/>
<dbReference type="PANTHER" id="PTHR21569:SF16">
    <property type="entry name" value="RIBOSOMAL PROTEIN S16"/>
    <property type="match status" value="1"/>
</dbReference>
<sequence length="137" mass="15596">MADKVFLTSGKRRTAVARARFIKSKQNSIIRINGVPINNIQPKFARIKMMEPLILLKDHYNNDLNVKIKVNGGGVVSQAEAVRIALARGLLKYLGLNEIRQIFDDYDRTMISGDVRRTESKKFGGRGARARYQKSYR</sequence>
<evidence type="ECO:0000256" key="1">
    <source>
        <dbReference type="ARBA" id="ARBA00005251"/>
    </source>
</evidence>
<dbReference type="PANTHER" id="PTHR21569">
    <property type="entry name" value="RIBOSOMAL PROTEIN S9"/>
    <property type="match status" value="1"/>
</dbReference>
<evidence type="ECO:0000256" key="3">
    <source>
        <dbReference type="ARBA" id="ARBA00023274"/>
    </source>
</evidence>
<dbReference type="GO" id="GO:0003735">
    <property type="term" value="F:structural constituent of ribosome"/>
    <property type="evidence" value="ECO:0007669"/>
    <property type="project" value="InterPro"/>
</dbReference>
<dbReference type="InterPro" id="IPR020568">
    <property type="entry name" value="Ribosomal_Su5_D2-typ_SF"/>
</dbReference>
<evidence type="ECO:0000256" key="2">
    <source>
        <dbReference type="ARBA" id="ARBA00022980"/>
    </source>
</evidence>
<dbReference type="SUPFAM" id="SSF54211">
    <property type="entry name" value="Ribosomal protein S5 domain 2-like"/>
    <property type="match status" value="1"/>
</dbReference>
<dbReference type="InterPro" id="IPR000754">
    <property type="entry name" value="Ribosomal_uS9"/>
</dbReference>
<protein>
    <submittedName>
        <fullName evidence="4">Putative 30S ribosomal protein S9</fullName>
    </submittedName>
</protein>
<dbReference type="PROSITE" id="PS00360">
    <property type="entry name" value="RIBOSOMAL_S9"/>
    <property type="match status" value="1"/>
</dbReference>
<proteinExistence type="inferred from homology"/>
<accession>A0A0F6PYN7</accession>
<dbReference type="Pfam" id="PF00380">
    <property type="entry name" value="Ribosomal_S9"/>
    <property type="match status" value="1"/>
</dbReference>
<keyword evidence="3" id="KW-0687">Ribonucleoprotein</keyword>
<dbReference type="InterPro" id="IPR014721">
    <property type="entry name" value="Ribsml_uS5_D2-typ_fold_subgr"/>
</dbReference>